<feature type="compositionally biased region" description="Basic and acidic residues" evidence="2">
    <location>
        <begin position="164"/>
        <end position="184"/>
    </location>
</feature>
<comment type="similarity">
    <text evidence="1">Belongs to the UPF0489 family.</text>
</comment>
<evidence type="ECO:0000256" key="1">
    <source>
        <dbReference type="ARBA" id="ARBA00007099"/>
    </source>
</evidence>
<dbReference type="AlphaFoldDB" id="A0A2P2I9F5"/>
<protein>
    <submittedName>
        <fullName evidence="3">UPF0489 protein C5orf22 homolog</fullName>
    </submittedName>
</protein>
<name>A0A2P2I9F5_9CRUS</name>
<feature type="region of interest" description="Disordered" evidence="2">
    <location>
        <begin position="161"/>
        <end position="195"/>
    </location>
</feature>
<organism evidence="3">
    <name type="scientific">Hirondellea gigas</name>
    <dbReference type="NCBI Taxonomy" id="1518452"/>
    <lineage>
        <taxon>Eukaryota</taxon>
        <taxon>Metazoa</taxon>
        <taxon>Ecdysozoa</taxon>
        <taxon>Arthropoda</taxon>
        <taxon>Crustacea</taxon>
        <taxon>Multicrustacea</taxon>
        <taxon>Malacostraca</taxon>
        <taxon>Eumalacostraca</taxon>
        <taxon>Peracarida</taxon>
        <taxon>Amphipoda</taxon>
        <taxon>Amphilochidea</taxon>
        <taxon>Lysianassida</taxon>
        <taxon>Lysianassidira</taxon>
        <taxon>Lysianassoidea</taxon>
        <taxon>Lysianassidae</taxon>
        <taxon>Hirondellea</taxon>
    </lineage>
</organism>
<feature type="region of interest" description="Disordered" evidence="2">
    <location>
        <begin position="342"/>
        <end position="376"/>
    </location>
</feature>
<reference evidence="3" key="1">
    <citation type="journal article" date="2018" name="Biosci. Biotechnol. Biochem.">
        <title>Polysaccharide hydrolase of the hadal zone amphipods Hirondellea gigas.</title>
        <authorList>
            <person name="Kobayashi H."/>
            <person name="Nagahama T."/>
            <person name="Arai W."/>
            <person name="Sasagawa Y."/>
            <person name="Umeda M."/>
            <person name="Hayashi T."/>
            <person name="Nikaido I."/>
            <person name="Watanabe H."/>
            <person name="Oguri K."/>
            <person name="Kitazato H."/>
            <person name="Fujioka K."/>
            <person name="Kido Y."/>
            <person name="Takami H."/>
        </authorList>
    </citation>
    <scope>NUCLEOTIDE SEQUENCE</scope>
    <source>
        <tissue evidence="3">Whole body</tissue>
    </source>
</reference>
<dbReference type="InterPro" id="IPR024131">
    <property type="entry name" value="UPF0489"/>
</dbReference>
<dbReference type="Pfam" id="PF12640">
    <property type="entry name" value="UPF0489"/>
    <property type="match status" value="1"/>
</dbReference>
<evidence type="ECO:0000313" key="3">
    <source>
        <dbReference type="EMBL" id="LAB70639.1"/>
    </source>
</evidence>
<sequence length="476" mass="54674">MSTLKQYARLPTHIVEDHNEALRPILRSIATKHLPFSNNLLIHFDSHPDLLIPANLLKSEVFDKEILFDRISIENWIMPAVFAGHFDTIVWIKPPWSNQIQDGVYRFSIGTDRDTGFVKVSSELLYFVSEMLYCSLDQLDDKRDIVLHVLTVGDKTMENQVSVGEKKEAHVRDELKGGRHPKEDEDKDSDENSYSKELKTIQSAIDEHNGVYVLDVDLDFFSTLNPFLDLHRNVNMYDRLSSIYHFELDTLRNQTIEDNQNRRRQQIEPLEKLFRTLDALRDPSAILEQISELSQNIADEDRRKSVQSLVIDLIKATKKSHYQTDADVTGDSQKRIKPVLGTGIPKDIRSSTAGDESTVLEKEPKTTGDTNSEFPKEAKTNMDDIDWLIIHDAGCTWDSSTQVLPHHPSTDDEIRTTLYHATTFLDNFVPPTLVTVARSSLDDYCPPDKVDFVQELFCAYMRSKYESLECILHYQT</sequence>
<dbReference type="EMBL" id="IACF01005052">
    <property type="protein sequence ID" value="LAB70639.1"/>
    <property type="molecule type" value="mRNA"/>
</dbReference>
<accession>A0A2P2I9F5</accession>
<dbReference type="PANTHER" id="PTHR13225">
    <property type="entry name" value="MISEXPRESSION SUPPRESSOR OF RAS 6"/>
    <property type="match status" value="1"/>
</dbReference>
<proteinExistence type="evidence at transcript level"/>
<dbReference type="PANTHER" id="PTHR13225:SF3">
    <property type="entry name" value="UPF0489 PROTEIN C5ORF22"/>
    <property type="match status" value="1"/>
</dbReference>
<evidence type="ECO:0000256" key="2">
    <source>
        <dbReference type="SAM" id="MobiDB-lite"/>
    </source>
</evidence>